<sequence>MLDICTNEKIFKCSKKKIKYIRKFDVFKVQEFQDQLSKESWSNVFHNSNSDMNNIYNSFLNIYLQIFVSCFPKKKVFERQSTNKWITSGIINSCKKKKDLYLLVKSNNDVNLKNCYLRYCKILANIIKAAKKLYFKNKITHAHNKVKATWNIIKSNVGRNINEQVIDNMDENNKELSSKINAEKFNEYFIKMAVNISEKIKNKNKLNTNNTNYSPYNLAQLYNLKYNNINLHNTSTGEILKIIKNFAWKNSQGFDKIPLKLLEISAPFIASPLCYIINKSLSTGIFPDRMKYSIIVPLHKKGVINNVANCRPIYYLPFLKSLKKLSTRDYLCIFKLITSLLMINSDSEINYQLPMLYSNLLISSCLL</sequence>
<comment type="caution">
    <text evidence="1">The sequence shown here is derived from an EMBL/GenBank/DDBJ whole genome shotgun (WGS) entry which is preliminary data.</text>
</comment>
<reference evidence="1 2" key="1">
    <citation type="submission" date="2017-12" db="EMBL/GenBank/DDBJ databases">
        <title>Hemimetabolous genomes reveal molecular basis of termite eusociality.</title>
        <authorList>
            <person name="Harrison M.C."/>
            <person name="Jongepier E."/>
            <person name="Robertson H.M."/>
            <person name="Arning N."/>
            <person name="Bitard-Feildel T."/>
            <person name="Chao H."/>
            <person name="Childers C.P."/>
            <person name="Dinh H."/>
            <person name="Doddapaneni H."/>
            <person name="Dugan S."/>
            <person name="Gowin J."/>
            <person name="Greiner C."/>
            <person name="Han Y."/>
            <person name="Hu H."/>
            <person name="Hughes D.S.T."/>
            <person name="Huylmans A.-K."/>
            <person name="Kemena C."/>
            <person name="Kremer L.P.M."/>
            <person name="Lee S.L."/>
            <person name="Lopez-Ezquerra A."/>
            <person name="Mallet L."/>
            <person name="Monroy-Kuhn J.M."/>
            <person name="Moser A."/>
            <person name="Murali S.C."/>
            <person name="Muzny D.M."/>
            <person name="Otani S."/>
            <person name="Piulachs M.-D."/>
            <person name="Poelchau M."/>
            <person name="Qu J."/>
            <person name="Schaub F."/>
            <person name="Wada-Katsumata A."/>
            <person name="Worley K.C."/>
            <person name="Xie Q."/>
            <person name="Ylla G."/>
            <person name="Poulsen M."/>
            <person name="Gibbs R.A."/>
            <person name="Schal C."/>
            <person name="Richards S."/>
            <person name="Belles X."/>
            <person name="Korb J."/>
            <person name="Bornberg-Bauer E."/>
        </authorList>
    </citation>
    <scope>NUCLEOTIDE SEQUENCE [LARGE SCALE GENOMIC DNA]</scope>
    <source>
        <tissue evidence="1">Whole body</tissue>
    </source>
</reference>
<evidence type="ECO:0008006" key="3">
    <source>
        <dbReference type="Google" id="ProtNLM"/>
    </source>
</evidence>
<evidence type="ECO:0000313" key="1">
    <source>
        <dbReference type="EMBL" id="PNF23793.1"/>
    </source>
</evidence>
<name>A0A2J7Q5D0_9NEOP</name>
<keyword evidence="2" id="KW-1185">Reference proteome</keyword>
<gene>
    <name evidence="1" type="ORF">B7P43_G16589</name>
</gene>
<accession>A0A2J7Q5D0</accession>
<dbReference type="EMBL" id="NEVH01017570">
    <property type="protein sequence ID" value="PNF23793.1"/>
    <property type="molecule type" value="Genomic_DNA"/>
</dbReference>
<dbReference type="STRING" id="105785.A0A2J7Q5D0"/>
<dbReference type="AlphaFoldDB" id="A0A2J7Q5D0"/>
<dbReference type="PANTHER" id="PTHR47510:SF3">
    <property type="entry name" value="ENDO_EXONUCLEASE_PHOSPHATASE DOMAIN-CONTAINING PROTEIN"/>
    <property type="match status" value="1"/>
</dbReference>
<dbReference type="InParanoid" id="A0A2J7Q5D0"/>
<protein>
    <recommendedName>
        <fullName evidence="3">Reverse transcriptase domain-containing protein</fullName>
    </recommendedName>
</protein>
<organism evidence="1 2">
    <name type="scientific">Cryptotermes secundus</name>
    <dbReference type="NCBI Taxonomy" id="105785"/>
    <lineage>
        <taxon>Eukaryota</taxon>
        <taxon>Metazoa</taxon>
        <taxon>Ecdysozoa</taxon>
        <taxon>Arthropoda</taxon>
        <taxon>Hexapoda</taxon>
        <taxon>Insecta</taxon>
        <taxon>Pterygota</taxon>
        <taxon>Neoptera</taxon>
        <taxon>Polyneoptera</taxon>
        <taxon>Dictyoptera</taxon>
        <taxon>Blattodea</taxon>
        <taxon>Blattoidea</taxon>
        <taxon>Termitoidae</taxon>
        <taxon>Kalotermitidae</taxon>
        <taxon>Cryptotermitinae</taxon>
        <taxon>Cryptotermes</taxon>
    </lineage>
</organism>
<dbReference type="PANTHER" id="PTHR47510">
    <property type="entry name" value="REVERSE TRANSCRIPTASE DOMAIN-CONTAINING PROTEIN"/>
    <property type="match status" value="1"/>
</dbReference>
<dbReference type="Proteomes" id="UP000235965">
    <property type="component" value="Unassembled WGS sequence"/>
</dbReference>
<dbReference type="OrthoDB" id="445826at2759"/>
<evidence type="ECO:0000313" key="2">
    <source>
        <dbReference type="Proteomes" id="UP000235965"/>
    </source>
</evidence>
<proteinExistence type="predicted"/>